<dbReference type="NCBIfam" id="TIGR00038">
    <property type="entry name" value="efp"/>
    <property type="match status" value="1"/>
</dbReference>
<dbReference type="SUPFAM" id="SSF50249">
    <property type="entry name" value="Nucleic acid-binding proteins"/>
    <property type="match status" value="2"/>
</dbReference>
<dbReference type="PANTHER" id="PTHR30053:SF14">
    <property type="entry name" value="TRANSLATION ELONGATION FACTOR KOW-LIKE DOMAIN-CONTAINING PROTEIN"/>
    <property type="match status" value="1"/>
</dbReference>
<comment type="function">
    <text evidence="7">Involved in peptide bond synthesis. Stimulates efficient translation and peptide-bond synthesis on native or reconstituted 70S ribosomes in vitro. Probably functions indirectly by altering the affinity of the ribosome for aminoacyl-tRNA, thus increasing their reactivity as acceptors for peptidyl transferase.</text>
</comment>
<feature type="domain" description="Translation elongation factor P/YeiP central" evidence="11">
    <location>
        <begin position="67"/>
        <end position="121"/>
    </location>
</feature>
<evidence type="ECO:0000256" key="3">
    <source>
        <dbReference type="ARBA" id="ARBA00009479"/>
    </source>
</evidence>
<dbReference type="CDD" id="cd05794">
    <property type="entry name" value="S1_EF-P_repeat_2"/>
    <property type="match status" value="1"/>
</dbReference>
<dbReference type="Proteomes" id="UP000034603">
    <property type="component" value="Unassembled WGS sequence"/>
</dbReference>
<dbReference type="Pfam" id="PF08207">
    <property type="entry name" value="EFP_N"/>
    <property type="match status" value="1"/>
</dbReference>
<keyword evidence="5 7" id="KW-0251">Elongation factor</keyword>
<dbReference type="NCBIfam" id="NF001810">
    <property type="entry name" value="PRK00529.1"/>
    <property type="match status" value="1"/>
</dbReference>
<evidence type="ECO:0000313" key="12">
    <source>
        <dbReference type="EMBL" id="KKQ45299.1"/>
    </source>
</evidence>
<dbReference type="InterPro" id="IPR013185">
    <property type="entry name" value="Transl_elong_KOW-like"/>
</dbReference>
<dbReference type="GO" id="GO:0003746">
    <property type="term" value="F:translation elongation factor activity"/>
    <property type="evidence" value="ECO:0007669"/>
    <property type="project" value="UniProtKB-UniRule"/>
</dbReference>
<gene>
    <name evidence="7" type="primary">efp</name>
    <name evidence="12" type="ORF">US62_C0017G0018</name>
</gene>
<dbReference type="Pfam" id="PF09285">
    <property type="entry name" value="Elong-fact-P_C"/>
    <property type="match status" value="1"/>
</dbReference>
<keyword evidence="6 7" id="KW-0648">Protein biosynthesis</keyword>
<organism evidence="12 13">
    <name type="scientific">Candidatus Woesebacteria bacterium GW2011_GWA1_37_8</name>
    <dbReference type="NCBI Taxonomy" id="1618546"/>
    <lineage>
        <taxon>Bacteria</taxon>
        <taxon>Candidatus Woeseibacteriota</taxon>
    </lineage>
</organism>
<evidence type="ECO:0000259" key="10">
    <source>
        <dbReference type="SMART" id="SM00841"/>
    </source>
</evidence>
<dbReference type="PANTHER" id="PTHR30053">
    <property type="entry name" value="ELONGATION FACTOR P"/>
    <property type="match status" value="1"/>
</dbReference>
<dbReference type="InterPro" id="IPR020599">
    <property type="entry name" value="Transl_elong_fac_P/YeiP"/>
</dbReference>
<dbReference type="HAMAP" id="MF_00141">
    <property type="entry name" value="EF_P"/>
    <property type="match status" value="1"/>
</dbReference>
<protein>
    <recommendedName>
        <fullName evidence="7 8">Elongation factor P</fullName>
        <shortName evidence="7">EF-P</shortName>
    </recommendedName>
</protein>
<sequence length="186" mass="20784">MIASTSLRAGVTFLANDKPYRVIKYLLVKQGRGGATVRVTVRNLESGGVEEKTYSSNVKVEDISTQKRQLQYLYSDGSNVMFMDPRSYDQVEVPLKTIEDDIKYIKEGQTVSVLFWEEKALGIEIQPKIILEITDTPPGVKGNSASNIYKTAKLENGITTKVPLFINTGEKIVVDTRTGEYVERAK</sequence>
<dbReference type="Gene3D" id="2.30.30.30">
    <property type="match status" value="1"/>
</dbReference>
<evidence type="ECO:0000256" key="7">
    <source>
        <dbReference type="HAMAP-Rule" id="MF_00141"/>
    </source>
</evidence>
<dbReference type="InterPro" id="IPR012340">
    <property type="entry name" value="NA-bd_OB-fold"/>
</dbReference>
<comment type="subcellular location">
    <subcellularLocation>
        <location evidence="1 7">Cytoplasm</location>
    </subcellularLocation>
</comment>
<name>A0A0G0K845_9BACT</name>
<reference evidence="12 13" key="1">
    <citation type="journal article" date="2015" name="Nature">
        <title>rRNA introns, odd ribosomes, and small enigmatic genomes across a large radiation of phyla.</title>
        <authorList>
            <person name="Brown C.T."/>
            <person name="Hug L.A."/>
            <person name="Thomas B.C."/>
            <person name="Sharon I."/>
            <person name="Castelle C.J."/>
            <person name="Singh A."/>
            <person name="Wilkins M.J."/>
            <person name="Williams K.H."/>
            <person name="Banfield J.F."/>
        </authorList>
    </citation>
    <scope>NUCLEOTIDE SEQUENCE [LARGE SCALE GENOMIC DNA]</scope>
</reference>
<dbReference type="PIRSF" id="PIRSF005901">
    <property type="entry name" value="EF-P"/>
    <property type="match status" value="1"/>
</dbReference>
<dbReference type="InterPro" id="IPR008991">
    <property type="entry name" value="Translation_prot_SH3-like_sf"/>
</dbReference>
<dbReference type="AlphaFoldDB" id="A0A0G0K845"/>
<dbReference type="SUPFAM" id="SSF50104">
    <property type="entry name" value="Translation proteins SH3-like domain"/>
    <property type="match status" value="1"/>
</dbReference>
<evidence type="ECO:0000256" key="4">
    <source>
        <dbReference type="ARBA" id="ARBA00022490"/>
    </source>
</evidence>
<dbReference type="EMBL" id="LBTR01000017">
    <property type="protein sequence ID" value="KKQ45299.1"/>
    <property type="molecule type" value="Genomic_DNA"/>
</dbReference>
<feature type="domain" description="Elongation factor P C-terminal" evidence="10">
    <location>
        <begin position="129"/>
        <end position="184"/>
    </location>
</feature>
<dbReference type="InterPro" id="IPR011768">
    <property type="entry name" value="Transl_elongation_fac_P"/>
</dbReference>
<evidence type="ECO:0000256" key="8">
    <source>
        <dbReference type="NCBIfam" id="TIGR00038"/>
    </source>
</evidence>
<dbReference type="Pfam" id="PF01132">
    <property type="entry name" value="EFP"/>
    <property type="match status" value="1"/>
</dbReference>
<dbReference type="FunFam" id="2.40.50.140:FF:000004">
    <property type="entry name" value="Elongation factor P"/>
    <property type="match status" value="1"/>
</dbReference>
<comment type="pathway">
    <text evidence="2 7">Protein biosynthesis; polypeptide chain elongation.</text>
</comment>
<evidence type="ECO:0000256" key="6">
    <source>
        <dbReference type="ARBA" id="ARBA00022917"/>
    </source>
</evidence>
<dbReference type="InterPro" id="IPR013852">
    <property type="entry name" value="Transl_elong_P/YeiP_CS"/>
</dbReference>
<evidence type="ECO:0000256" key="2">
    <source>
        <dbReference type="ARBA" id="ARBA00004815"/>
    </source>
</evidence>
<dbReference type="SMART" id="SM00841">
    <property type="entry name" value="Elong-fact-P_C"/>
    <property type="match status" value="1"/>
</dbReference>
<comment type="caution">
    <text evidence="12">The sequence shown here is derived from an EMBL/GenBank/DDBJ whole genome shotgun (WGS) entry which is preliminary data.</text>
</comment>
<dbReference type="GO" id="GO:0005829">
    <property type="term" value="C:cytosol"/>
    <property type="evidence" value="ECO:0007669"/>
    <property type="project" value="UniProtKB-ARBA"/>
</dbReference>
<accession>A0A0G0K845</accession>
<evidence type="ECO:0000259" key="11">
    <source>
        <dbReference type="SMART" id="SM01185"/>
    </source>
</evidence>
<dbReference type="SMART" id="SM01185">
    <property type="entry name" value="EFP"/>
    <property type="match status" value="1"/>
</dbReference>
<dbReference type="PROSITE" id="PS01275">
    <property type="entry name" value="EFP"/>
    <property type="match status" value="1"/>
</dbReference>
<dbReference type="InterPro" id="IPR015365">
    <property type="entry name" value="Elong-fact-P_C"/>
</dbReference>
<proteinExistence type="inferred from homology"/>
<dbReference type="UniPathway" id="UPA00345"/>
<dbReference type="InterPro" id="IPR014722">
    <property type="entry name" value="Rib_uL2_dom2"/>
</dbReference>
<dbReference type="CDD" id="cd04470">
    <property type="entry name" value="S1_EF-P_repeat_1"/>
    <property type="match status" value="1"/>
</dbReference>
<evidence type="ECO:0000256" key="5">
    <source>
        <dbReference type="ARBA" id="ARBA00022768"/>
    </source>
</evidence>
<evidence type="ECO:0000256" key="1">
    <source>
        <dbReference type="ARBA" id="ARBA00004496"/>
    </source>
</evidence>
<evidence type="ECO:0000313" key="13">
    <source>
        <dbReference type="Proteomes" id="UP000034603"/>
    </source>
</evidence>
<dbReference type="PATRIC" id="fig|1618546.3.peg.506"/>
<keyword evidence="4 7" id="KW-0963">Cytoplasm</keyword>
<comment type="similarity">
    <text evidence="3 7 9">Belongs to the elongation factor P family.</text>
</comment>
<dbReference type="FunFam" id="2.40.50.140:FF:000009">
    <property type="entry name" value="Elongation factor P"/>
    <property type="match status" value="1"/>
</dbReference>
<dbReference type="Gene3D" id="2.40.50.140">
    <property type="entry name" value="Nucleic acid-binding proteins"/>
    <property type="match status" value="2"/>
</dbReference>
<dbReference type="InterPro" id="IPR001059">
    <property type="entry name" value="Transl_elong_P/YeiP_cen"/>
</dbReference>
<dbReference type="GO" id="GO:0043043">
    <property type="term" value="P:peptide biosynthetic process"/>
    <property type="evidence" value="ECO:0007669"/>
    <property type="project" value="InterPro"/>
</dbReference>
<evidence type="ECO:0000256" key="9">
    <source>
        <dbReference type="RuleBase" id="RU004389"/>
    </source>
</evidence>